<gene>
    <name evidence="1" type="ORF">TNCV_3941611</name>
</gene>
<organism evidence="1 2">
    <name type="scientific">Trichonephila clavipes</name>
    <name type="common">Golden silk orbweaver</name>
    <name type="synonym">Nephila clavipes</name>
    <dbReference type="NCBI Taxonomy" id="2585209"/>
    <lineage>
        <taxon>Eukaryota</taxon>
        <taxon>Metazoa</taxon>
        <taxon>Ecdysozoa</taxon>
        <taxon>Arthropoda</taxon>
        <taxon>Chelicerata</taxon>
        <taxon>Arachnida</taxon>
        <taxon>Araneae</taxon>
        <taxon>Araneomorphae</taxon>
        <taxon>Entelegynae</taxon>
        <taxon>Araneoidea</taxon>
        <taxon>Nephilidae</taxon>
        <taxon>Trichonephila</taxon>
    </lineage>
</organism>
<sequence length="100" mass="11360">MRIIFHQSQAWHASVYVLQGLISRISPSSSLTITVLRCSNDIGPRTWRNRRRTWNASLLLGCTVYTLPKALPVTYPGKSARGTPFFGFARPFDWHPSENV</sequence>
<comment type="caution">
    <text evidence="1">The sequence shown here is derived from an EMBL/GenBank/DDBJ whole genome shotgun (WGS) entry which is preliminary data.</text>
</comment>
<proteinExistence type="predicted"/>
<accession>A0A8X6VW07</accession>
<dbReference type="AlphaFoldDB" id="A0A8X6VW07"/>
<evidence type="ECO:0000313" key="2">
    <source>
        <dbReference type="Proteomes" id="UP000887159"/>
    </source>
</evidence>
<keyword evidence="2" id="KW-1185">Reference proteome</keyword>
<dbReference type="EMBL" id="BMAU01021363">
    <property type="protein sequence ID" value="GFY23469.1"/>
    <property type="molecule type" value="Genomic_DNA"/>
</dbReference>
<evidence type="ECO:0000313" key="1">
    <source>
        <dbReference type="EMBL" id="GFY23469.1"/>
    </source>
</evidence>
<dbReference type="Proteomes" id="UP000887159">
    <property type="component" value="Unassembled WGS sequence"/>
</dbReference>
<reference evidence="1" key="1">
    <citation type="submission" date="2020-08" db="EMBL/GenBank/DDBJ databases">
        <title>Multicomponent nature underlies the extraordinary mechanical properties of spider dragline silk.</title>
        <authorList>
            <person name="Kono N."/>
            <person name="Nakamura H."/>
            <person name="Mori M."/>
            <person name="Yoshida Y."/>
            <person name="Ohtoshi R."/>
            <person name="Malay A.D."/>
            <person name="Moran D.A.P."/>
            <person name="Tomita M."/>
            <person name="Numata K."/>
            <person name="Arakawa K."/>
        </authorList>
    </citation>
    <scope>NUCLEOTIDE SEQUENCE</scope>
</reference>
<name>A0A8X6VW07_TRICX</name>
<protein>
    <submittedName>
        <fullName evidence="1">Uncharacterized protein</fullName>
    </submittedName>
</protein>